<proteinExistence type="predicted"/>
<dbReference type="EMBL" id="AWUE01009845">
    <property type="protein sequence ID" value="OMP12118.1"/>
    <property type="molecule type" value="Genomic_DNA"/>
</dbReference>
<organism evidence="1 2">
    <name type="scientific">Corchorus olitorius</name>
    <dbReference type="NCBI Taxonomy" id="93759"/>
    <lineage>
        <taxon>Eukaryota</taxon>
        <taxon>Viridiplantae</taxon>
        <taxon>Streptophyta</taxon>
        <taxon>Embryophyta</taxon>
        <taxon>Tracheophyta</taxon>
        <taxon>Spermatophyta</taxon>
        <taxon>Magnoliopsida</taxon>
        <taxon>eudicotyledons</taxon>
        <taxon>Gunneridae</taxon>
        <taxon>Pentapetalae</taxon>
        <taxon>rosids</taxon>
        <taxon>malvids</taxon>
        <taxon>Malvales</taxon>
        <taxon>Malvaceae</taxon>
        <taxon>Grewioideae</taxon>
        <taxon>Apeibeae</taxon>
        <taxon>Corchorus</taxon>
    </lineage>
</organism>
<protein>
    <submittedName>
        <fullName evidence="1">Uncharacterized protein</fullName>
    </submittedName>
</protein>
<accession>A0A1R3KYM3</accession>
<keyword evidence="2" id="KW-1185">Reference proteome</keyword>
<sequence>MASLVLLVEALMMRCQKEDLLSSNKVAKETDSNTNHIDAGKQGQYHMIRSCILGSNIEDTLTWKTIAECCIWP</sequence>
<reference evidence="2" key="1">
    <citation type="submission" date="2013-09" db="EMBL/GenBank/DDBJ databases">
        <title>Corchorus olitorius genome sequencing.</title>
        <authorList>
            <person name="Alam M."/>
            <person name="Haque M.S."/>
            <person name="Islam M.S."/>
            <person name="Emdad E.M."/>
            <person name="Islam M.M."/>
            <person name="Ahmed B."/>
            <person name="Halim A."/>
            <person name="Hossen Q.M.M."/>
            <person name="Hossain M.Z."/>
            <person name="Ahmed R."/>
            <person name="Khan M.M."/>
            <person name="Islam R."/>
            <person name="Rashid M.M."/>
            <person name="Khan S.A."/>
            <person name="Rahman M.S."/>
            <person name="Alam M."/>
            <person name="Yahiya A.S."/>
            <person name="Khan M.S."/>
            <person name="Azam M.S."/>
            <person name="Haque T."/>
            <person name="Lashkar M.Z.H."/>
            <person name="Akhand A.I."/>
            <person name="Morshed G."/>
            <person name="Roy S."/>
            <person name="Uddin K.S."/>
            <person name="Rabeya T."/>
            <person name="Hossain A.S."/>
            <person name="Chowdhury A."/>
            <person name="Snigdha A.R."/>
            <person name="Mortoza M.S."/>
            <person name="Matin S.A."/>
            <person name="Hoque S.M.E."/>
            <person name="Islam M.K."/>
            <person name="Roy D.K."/>
            <person name="Haider R."/>
            <person name="Moosa M.M."/>
            <person name="Elias S.M."/>
            <person name="Hasan A.M."/>
            <person name="Jahan S."/>
            <person name="Shafiuddin M."/>
            <person name="Mahmood N."/>
            <person name="Shommy N.S."/>
        </authorList>
    </citation>
    <scope>NUCLEOTIDE SEQUENCE [LARGE SCALE GENOMIC DNA]</scope>
    <source>
        <strain evidence="2">cv. O-4</strain>
    </source>
</reference>
<dbReference type="OrthoDB" id="1741755at2759"/>
<evidence type="ECO:0000313" key="1">
    <source>
        <dbReference type="EMBL" id="OMP12118.1"/>
    </source>
</evidence>
<name>A0A1R3KYM3_9ROSI</name>
<evidence type="ECO:0000313" key="2">
    <source>
        <dbReference type="Proteomes" id="UP000187203"/>
    </source>
</evidence>
<comment type="caution">
    <text evidence="1">The sequence shown here is derived from an EMBL/GenBank/DDBJ whole genome shotgun (WGS) entry which is preliminary data.</text>
</comment>
<gene>
    <name evidence="1" type="ORF">COLO4_03462</name>
</gene>
<dbReference type="AlphaFoldDB" id="A0A1R3KYM3"/>
<dbReference type="Proteomes" id="UP000187203">
    <property type="component" value="Unassembled WGS sequence"/>
</dbReference>